<dbReference type="EMBL" id="JANPWB010000004">
    <property type="protein sequence ID" value="KAJ1194146.1"/>
    <property type="molecule type" value="Genomic_DNA"/>
</dbReference>
<evidence type="ECO:0000313" key="2">
    <source>
        <dbReference type="EMBL" id="KAJ1194146.1"/>
    </source>
</evidence>
<gene>
    <name evidence="2" type="ORF">NDU88_003441</name>
</gene>
<feature type="region of interest" description="Disordered" evidence="1">
    <location>
        <begin position="43"/>
        <end position="84"/>
    </location>
</feature>
<comment type="caution">
    <text evidence="2">The sequence shown here is derived from an EMBL/GenBank/DDBJ whole genome shotgun (WGS) entry which is preliminary data.</text>
</comment>
<evidence type="ECO:0000313" key="3">
    <source>
        <dbReference type="Proteomes" id="UP001066276"/>
    </source>
</evidence>
<keyword evidence="3" id="KW-1185">Reference proteome</keyword>
<name>A0AAV7V028_PLEWA</name>
<dbReference type="Proteomes" id="UP001066276">
    <property type="component" value="Chromosome 2_2"/>
</dbReference>
<sequence>MVARLPADKQTTMIETVRDMVRRNKVTVRDIQMCRGRRVLDCTGRGNSVQKNGQRRGGRGSQQRILGIVPAGGDGARLGSSPDA</sequence>
<evidence type="ECO:0000256" key="1">
    <source>
        <dbReference type="SAM" id="MobiDB-lite"/>
    </source>
</evidence>
<reference evidence="2" key="1">
    <citation type="journal article" date="2022" name="bioRxiv">
        <title>Sequencing and chromosome-scale assembly of the giantPleurodeles waltlgenome.</title>
        <authorList>
            <person name="Brown T."/>
            <person name="Elewa A."/>
            <person name="Iarovenko S."/>
            <person name="Subramanian E."/>
            <person name="Araus A.J."/>
            <person name="Petzold A."/>
            <person name="Susuki M."/>
            <person name="Suzuki K.-i.T."/>
            <person name="Hayashi T."/>
            <person name="Toyoda A."/>
            <person name="Oliveira C."/>
            <person name="Osipova E."/>
            <person name="Leigh N.D."/>
            <person name="Simon A."/>
            <person name="Yun M.H."/>
        </authorList>
    </citation>
    <scope>NUCLEOTIDE SEQUENCE</scope>
    <source>
        <strain evidence="2">20211129_DDA</strain>
        <tissue evidence="2">Liver</tissue>
    </source>
</reference>
<proteinExistence type="predicted"/>
<dbReference type="AlphaFoldDB" id="A0AAV7V028"/>
<accession>A0AAV7V028</accession>
<organism evidence="2 3">
    <name type="scientific">Pleurodeles waltl</name>
    <name type="common">Iberian ribbed newt</name>
    <dbReference type="NCBI Taxonomy" id="8319"/>
    <lineage>
        <taxon>Eukaryota</taxon>
        <taxon>Metazoa</taxon>
        <taxon>Chordata</taxon>
        <taxon>Craniata</taxon>
        <taxon>Vertebrata</taxon>
        <taxon>Euteleostomi</taxon>
        <taxon>Amphibia</taxon>
        <taxon>Batrachia</taxon>
        <taxon>Caudata</taxon>
        <taxon>Salamandroidea</taxon>
        <taxon>Salamandridae</taxon>
        <taxon>Pleurodelinae</taxon>
        <taxon>Pleurodeles</taxon>
    </lineage>
</organism>
<protein>
    <submittedName>
        <fullName evidence="2">Uncharacterized protein</fullName>
    </submittedName>
</protein>